<dbReference type="Proteomes" id="UP000199337">
    <property type="component" value="Unassembled WGS sequence"/>
</dbReference>
<reference evidence="2" key="1">
    <citation type="submission" date="2016-10" db="EMBL/GenBank/DDBJ databases">
        <authorList>
            <person name="Varghese N."/>
            <person name="Submissions S."/>
        </authorList>
    </citation>
    <scope>NUCLEOTIDE SEQUENCE [LARGE SCALE GENOMIC DNA]</scope>
    <source>
        <strain evidence="2">DSM 17038</strain>
    </source>
</reference>
<protein>
    <submittedName>
        <fullName evidence="1">Uncharacterized protein</fullName>
    </submittedName>
</protein>
<dbReference type="STRING" id="341036.SAMN05660649_04767"/>
<name>A0A1I2Z5V9_9FIRM</name>
<evidence type="ECO:0000313" key="1">
    <source>
        <dbReference type="EMBL" id="SFH33242.1"/>
    </source>
</evidence>
<dbReference type="RefSeq" id="WP_165613690.1">
    <property type="nucleotide sequence ID" value="NZ_FOOX01000025.1"/>
</dbReference>
<organism evidence="1 2">
    <name type="scientific">Desulfotruncus arcticus DSM 17038</name>
    <dbReference type="NCBI Taxonomy" id="1121424"/>
    <lineage>
        <taxon>Bacteria</taxon>
        <taxon>Bacillati</taxon>
        <taxon>Bacillota</taxon>
        <taxon>Clostridia</taxon>
        <taxon>Eubacteriales</taxon>
        <taxon>Desulfallaceae</taxon>
        <taxon>Desulfotruncus</taxon>
    </lineage>
</organism>
<dbReference type="EMBL" id="FOOX01000025">
    <property type="protein sequence ID" value="SFH33242.1"/>
    <property type="molecule type" value="Genomic_DNA"/>
</dbReference>
<gene>
    <name evidence="1" type="ORF">SAMN05660649_04767</name>
</gene>
<proteinExistence type="predicted"/>
<evidence type="ECO:0000313" key="2">
    <source>
        <dbReference type="Proteomes" id="UP000199337"/>
    </source>
</evidence>
<sequence>MNIITPEEFMEYVLRALGRDLTEKEKSFVEHIGGQEWEQRNVIGGIFKEIAEKRKESN</sequence>
<accession>A0A1I2Z5V9</accession>
<keyword evidence="2" id="KW-1185">Reference proteome</keyword>
<dbReference type="AlphaFoldDB" id="A0A1I2Z5V9"/>